<dbReference type="EMBL" id="CP029078">
    <property type="protein sequence ID" value="QCN88729.1"/>
    <property type="molecule type" value="Genomic_DNA"/>
</dbReference>
<protein>
    <submittedName>
        <fullName evidence="2">DUF1152 domain-containing protein</fullName>
    </submittedName>
</protein>
<reference evidence="3 5" key="1">
    <citation type="submission" date="2018-04" db="EMBL/GenBank/DDBJ databases">
        <title>Complete genome sequences of Streptomyces griseoviridis K61 and characterization of antagonistic properties of biological control agents.</title>
        <authorList>
            <person name="Mariita R.M."/>
            <person name="Sello J.K."/>
        </authorList>
    </citation>
    <scope>NUCLEOTIDE SEQUENCE [LARGE SCALE GENOMIC DNA]</scope>
    <source>
        <strain evidence="3 5">K61</strain>
    </source>
</reference>
<name>A0A3Q9KU16_STRGD</name>
<evidence type="ECO:0000313" key="5">
    <source>
        <dbReference type="Proteomes" id="UP000501753"/>
    </source>
</evidence>
<evidence type="ECO:0000313" key="4">
    <source>
        <dbReference type="Proteomes" id="UP000271291"/>
    </source>
</evidence>
<dbReference type="OrthoDB" id="3767110at2"/>
<dbReference type="InterPro" id="IPR010581">
    <property type="entry name" value="DUF1152"/>
</dbReference>
<gene>
    <name evidence="3" type="ORF">DDJ31_30320</name>
    <name evidence="2" type="ORF">ELQ87_09005</name>
</gene>
<sequence length="169" mass="17814">MAGPRTDSGPGCNAIALIDPGNGAEGITRQLQDLITHLRPTSIDLLDVGGDVLARGDEPILRSPLADSLTLAACAQVGASVSLLVAGPGLDGELPHEELRKLLGPVIHTFTAEDTEPIGAVLDWHLSEATGMLTAAARHSTKPRCGESSTPREKTRCRRHRSAKHPQAR</sequence>
<dbReference type="Proteomes" id="UP000501753">
    <property type="component" value="Chromosome"/>
</dbReference>
<dbReference type="EMBL" id="CP034687">
    <property type="protein sequence ID" value="AZS84411.1"/>
    <property type="molecule type" value="Genomic_DNA"/>
</dbReference>
<accession>A0A3Q9KU16</accession>
<evidence type="ECO:0000313" key="2">
    <source>
        <dbReference type="EMBL" id="AZS84411.1"/>
    </source>
</evidence>
<organism evidence="2 4">
    <name type="scientific">Streptomyces griseoviridis</name>
    <dbReference type="NCBI Taxonomy" id="45398"/>
    <lineage>
        <taxon>Bacteria</taxon>
        <taxon>Bacillati</taxon>
        <taxon>Actinomycetota</taxon>
        <taxon>Actinomycetes</taxon>
        <taxon>Kitasatosporales</taxon>
        <taxon>Streptomycetaceae</taxon>
        <taxon>Streptomyces</taxon>
    </lineage>
</organism>
<reference evidence="2 4" key="2">
    <citation type="submission" date="2018-12" db="EMBL/GenBank/DDBJ databases">
        <title>Streptomyces griseoviridis F1-27 complete genome.</title>
        <authorList>
            <person name="Mariita R.M."/>
            <person name="Sello J.K."/>
        </authorList>
    </citation>
    <scope>NUCLEOTIDE SEQUENCE [LARGE SCALE GENOMIC DNA]</scope>
    <source>
        <strain evidence="2 4">F1-27</strain>
    </source>
</reference>
<evidence type="ECO:0000256" key="1">
    <source>
        <dbReference type="SAM" id="MobiDB-lite"/>
    </source>
</evidence>
<evidence type="ECO:0000313" key="3">
    <source>
        <dbReference type="EMBL" id="QCN88729.1"/>
    </source>
</evidence>
<dbReference type="Pfam" id="PF06626">
    <property type="entry name" value="DUF1152"/>
    <property type="match status" value="1"/>
</dbReference>
<dbReference type="Proteomes" id="UP000271291">
    <property type="component" value="Chromosome"/>
</dbReference>
<feature type="compositionally biased region" description="Basic residues" evidence="1">
    <location>
        <begin position="155"/>
        <end position="169"/>
    </location>
</feature>
<keyword evidence="5" id="KW-1185">Reference proteome</keyword>
<feature type="region of interest" description="Disordered" evidence="1">
    <location>
        <begin position="136"/>
        <end position="169"/>
    </location>
</feature>
<dbReference type="KEGG" id="sgd:ELQ87_09005"/>
<proteinExistence type="predicted"/>
<dbReference type="AlphaFoldDB" id="A0A3Q9KU16"/>